<gene>
    <name evidence="4" type="ORF">MtrunA17_Chr2g0291381</name>
</gene>
<evidence type="ECO:0000256" key="1">
    <source>
        <dbReference type="ARBA" id="ARBA00022768"/>
    </source>
</evidence>
<dbReference type="InterPro" id="IPR027417">
    <property type="entry name" value="P-loop_NTPase"/>
</dbReference>
<accession>A0A396J846</accession>
<comment type="caution">
    <text evidence="4">The sequence shown here is derived from an EMBL/GenBank/DDBJ whole genome shotgun (WGS) entry which is preliminary data.</text>
</comment>
<reference evidence="5" key="1">
    <citation type="journal article" date="2018" name="Nat. Plants">
        <title>Whole-genome landscape of Medicago truncatula symbiotic genes.</title>
        <authorList>
            <person name="Pecrix Y."/>
            <person name="Staton S.E."/>
            <person name="Sallet E."/>
            <person name="Lelandais-Briere C."/>
            <person name="Moreau S."/>
            <person name="Carrere S."/>
            <person name="Blein T."/>
            <person name="Jardinaud M.F."/>
            <person name="Latrasse D."/>
            <person name="Zouine M."/>
            <person name="Zahm M."/>
            <person name="Kreplak J."/>
            <person name="Mayjonade B."/>
            <person name="Satge C."/>
            <person name="Perez M."/>
            <person name="Cauet S."/>
            <person name="Marande W."/>
            <person name="Chantry-Darmon C."/>
            <person name="Lopez-Roques C."/>
            <person name="Bouchez O."/>
            <person name="Berard A."/>
            <person name="Debelle F."/>
            <person name="Munos S."/>
            <person name="Bendahmane A."/>
            <person name="Berges H."/>
            <person name="Niebel A."/>
            <person name="Buitink J."/>
            <person name="Frugier F."/>
            <person name="Benhamed M."/>
            <person name="Crespi M."/>
            <person name="Gouzy J."/>
            <person name="Gamas P."/>
        </authorList>
    </citation>
    <scope>NUCLEOTIDE SEQUENCE [LARGE SCALE GENOMIC DNA]</scope>
    <source>
        <strain evidence="5">cv. Jemalong A17</strain>
    </source>
</reference>
<dbReference type="GO" id="GO:0005525">
    <property type="term" value="F:GTP binding"/>
    <property type="evidence" value="ECO:0007669"/>
    <property type="project" value="InterPro"/>
</dbReference>
<dbReference type="Proteomes" id="UP000265566">
    <property type="component" value="Chromosome 2"/>
</dbReference>
<keyword evidence="2" id="KW-0648">Protein biosynthesis</keyword>
<feature type="domain" description="Tr-type G" evidence="3">
    <location>
        <begin position="6"/>
        <end position="291"/>
    </location>
</feature>
<dbReference type="Gramene" id="rna8525">
    <property type="protein sequence ID" value="RHN72771.1"/>
    <property type="gene ID" value="gene8525"/>
</dbReference>
<dbReference type="EMBL" id="PSQE01000002">
    <property type="protein sequence ID" value="RHN72771.1"/>
    <property type="molecule type" value="Genomic_DNA"/>
</dbReference>
<organism evidence="4 5">
    <name type="scientific">Medicago truncatula</name>
    <name type="common">Barrel medic</name>
    <name type="synonym">Medicago tribuloides</name>
    <dbReference type="NCBI Taxonomy" id="3880"/>
    <lineage>
        <taxon>Eukaryota</taxon>
        <taxon>Viridiplantae</taxon>
        <taxon>Streptophyta</taxon>
        <taxon>Embryophyta</taxon>
        <taxon>Tracheophyta</taxon>
        <taxon>Spermatophyta</taxon>
        <taxon>Magnoliopsida</taxon>
        <taxon>eudicotyledons</taxon>
        <taxon>Gunneridae</taxon>
        <taxon>Pentapetalae</taxon>
        <taxon>rosids</taxon>
        <taxon>fabids</taxon>
        <taxon>Fabales</taxon>
        <taxon>Fabaceae</taxon>
        <taxon>Papilionoideae</taxon>
        <taxon>50 kb inversion clade</taxon>
        <taxon>NPAAA clade</taxon>
        <taxon>Hologalegina</taxon>
        <taxon>IRL clade</taxon>
        <taxon>Trifolieae</taxon>
        <taxon>Medicago</taxon>
    </lineage>
</organism>
<dbReference type="GO" id="GO:0003924">
    <property type="term" value="F:GTPase activity"/>
    <property type="evidence" value="ECO:0007669"/>
    <property type="project" value="InterPro"/>
</dbReference>
<dbReference type="InterPro" id="IPR000795">
    <property type="entry name" value="T_Tr_GTP-bd_dom"/>
</dbReference>
<dbReference type="Gene3D" id="3.40.50.300">
    <property type="entry name" value="P-loop containing nucleotide triphosphate hydrolases"/>
    <property type="match status" value="1"/>
</dbReference>
<dbReference type="SUPFAM" id="SSF52540">
    <property type="entry name" value="P-loop containing nucleoside triphosphate hydrolases"/>
    <property type="match status" value="1"/>
</dbReference>
<dbReference type="GO" id="GO:0003746">
    <property type="term" value="F:translation elongation factor activity"/>
    <property type="evidence" value="ECO:0007669"/>
    <property type="project" value="UniProtKB-KW"/>
</dbReference>
<dbReference type="AlphaFoldDB" id="A0A396J846"/>
<keyword evidence="1" id="KW-0251">Elongation factor</keyword>
<dbReference type="PANTHER" id="PTHR43636:SF2">
    <property type="entry name" value="ELONGATION FACTOR G, MITOCHONDRIAL"/>
    <property type="match status" value="1"/>
</dbReference>
<evidence type="ECO:0000313" key="4">
    <source>
        <dbReference type="EMBL" id="RHN72771.1"/>
    </source>
</evidence>
<sequence>MSEPMKQIRNIWISGLLDPSKVRMTERYWLYTGDLEQMEEARKQVLKSEKYYESFVKQESWKSTRRDLNLKEGDSHSHCKWIYNPTSDSIPADVTFFNWRKHYKMSVIDTPACVDFTPEVDNALRAFDAAVLVLSGVDGVQDQSIAVDKQMVTYQLPRLVFIDNLDHKGANLWEVVNQARSKLQHHSAAMQVPIGLEYNFKGLVDLVQLKAYFFHGSNGEKVVVGEVPGYMDALVSGKRRELIKTVSEVDDKLAEAFGGDKPISAADLEEAVRRTTIARKFIPVFMGSAFKYKVPVELP</sequence>
<evidence type="ECO:0000259" key="3">
    <source>
        <dbReference type="Pfam" id="PF00009"/>
    </source>
</evidence>
<evidence type="ECO:0000313" key="5">
    <source>
        <dbReference type="Proteomes" id="UP000265566"/>
    </source>
</evidence>
<name>A0A396J846_MEDTR</name>
<proteinExistence type="predicted"/>
<evidence type="ECO:0000256" key="2">
    <source>
        <dbReference type="ARBA" id="ARBA00022917"/>
    </source>
</evidence>
<dbReference type="Pfam" id="PF00009">
    <property type="entry name" value="GTP_EFTU"/>
    <property type="match status" value="1"/>
</dbReference>
<keyword evidence="4" id="KW-0378">Hydrolase</keyword>
<dbReference type="PANTHER" id="PTHR43636">
    <property type="entry name" value="ELONGATION FACTOR G, MITOCHONDRIAL"/>
    <property type="match status" value="1"/>
</dbReference>
<protein>
    <submittedName>
        <fullName evidence="4">Putative P-loop containing nucleoside triphosphate hydrolase</fullName>
    </submittedName>
</protein>